<dbReference type="Pfam" id="PF16009">
    <property type="entry name" value="DUF4779"/>
    <property type="match status" value="1"/>
</dbReference>
<feature type="compositionally biased region" description="Basic residues" evidence="1">
    <location>
        <begin position="160"/>
        <end position="185"/>
    </location>
</feature>
<gene>
    <name evidence="3" type="ORF">DIABBA_LOCUS5843</name>
</gene>
<feature type="signal peptide" evidence="2">
    <location>
        <begin position="1"/>
        <end position="21"/>
    </location>
</feature>
<dbReference type="OrthoDB" id="6777452at2759"/>
<dbReference type="Proteomes" id="UP001153709">
    <property type="component" value="Chromosome 3"/>
</dbReference>
<evidence type="ECO:0000313" key="4">
    <source>
        <dbReference type="Proteomes" id="UP001153709"/>
    </source>
</evidence>
<keyword evidence="2" id="KW-0732">Signal</keyword>
<evidence type="ECO:0000256" key="2">
    <source>
        <dbReference type="SAM" id="SignalP"/>
    </source>
</evidence>
<feature type="chain" id="PRO_5040111672" evidence="2">
    <location>
        <begin position="22"/>
        <end position="403"/>
    </location>
</feature>
<feature type="compositionally biased region" description="Basic and acidic residues" evidence="1">
    <location>
        <begin position="143"/>
        <end position="159"/>
    </location>
</feature>
<keyword evidence="4" id="KW-1185">Reference proteome</keyword>
<dbReference type="InterPro" id="IPR031959">
    <property type="entry name" value="DUF4779"/>
</dbReference>
<proteinExistence type="predicted"/>
<evidence type="ECO:0000256" key="1">
    <source>
        <dbReference type="SAM" id="MobiDB-lite"/>
    </source>
</evidence>
<organism evidence="3 4">
    <name type="scientific">Diabrotica balteata</name>
    <name type="common">Banded cucumber beetle</name>
    <dbReference type="NCBI Taxonomy" id="107213"/>
    <lineage>
        <taxon>Eukaryota</taxon>
        <taxon>Metazoa</taxon>
        <taxon>Ecdysozoa</taxon>
        <taxon>Arthropoda</taxon>
        <taxon>Hexapoda</taxon>
        <taxon>Insecta</taxon>
        <taxon>Pterygota</taxon>
        <taxon>Neoptera</taxon>
        <taxon>Endopterygota</taxon>
        <taxon>Coleoptera</taxon>
        <taxon>Polyphaga</taxon>
        <taxon>Cucujiformia</taxon>
        <taxon>Chrysomeloidea</taxon>
        <taxon>Chrysomelidae</taxon>
        <taxon>Galerucinae</taxon>
        <taxon>Diabroticina</taxon>
        <taxon>Diabroticites</taxon>
        <taxon>Diabrotica</taxon>
    </lineage>
</organism>
<feature type="compositionally biased region" description="Basic and acidic residues" evidence="1">
    <location>
        <begin position="204"/>
        <end position="244"/>
    </location>
</feature>
<dbReference type="AlphaFoldDB" id="A0A9N9XB49"/>
<sequence length="403" mass="45683">MRKVVVFFGVLVLAVLVQGHALKGEEEELQLDQAVAASHHGHHHESGGGHEGHEHHHESHGGKGDKGYHSHHHHDKGGHGKHGKHHSAGHHAEKGGHHKSHHESGGHHSSHHAHGGHHKGGKFGEKKGHKKGQKTKGYHVKAHKDEYHKKHKFYDDAHKGGHHEKHGSHHGHHGSKAGHHKKGGSHKSGYHDDHFGKKGFGHKGHYDEDHKGYKGHGGHENHHSHHSDYGKKGGHEGHSSHDTKTNIIRITTIENKENEIFAMPHDMQNISYHEKIQTTAAFQKVKRALTKRGTTRKVWIADENILKVYMDKDGNIQFNDFRLEQQDILTSTTDLNQQLEIEQLINKYKSEFAKDKYDVGTIRESKAHIDLIVDKYCSKRPYRCTIEDRKEIESQIQRVSKSY</sequence>
<feature type="compositionally biased region" description="Basic residues" evidence="1">
    <location>
        <begin position="69"/>
        <end position="89"/>
    </location>
</feature>
<feature type="region of interest" description="Disordered" evidence="1">
    <location>
        <begin position="35"/>
        <end position="245"/>
    </location>
</feature>
<accession>A0A9N9XB49</accession>
<reference evidence="3" key="1">
    <citation type="submission" date="2022-01" db="EMBL/GenBank/DDBJ databases">
        <authorList>
            <person name="King R."/>
        </authorList>
    </citation>
    <scope>NUCLEOTIDE SEQUENCE</scope>
</reference>
<dbReference type="EMBL" id="OU898278">
    <property type="protein sequence ID" value="CAG9832330.1"/>
    <property type="molecule type" value="Genomic_DNA"/>
</dbReference>
<feature type="compositionally biased region" description="Basic and acidic residues" evidence="1">
    <location>
        <begin position="44"/>
        <end position="68"/>
    </location>
</feature>
<name>A0A9N9XB49_DIABA</name>
<feature type="compositionally biased region" description="Basic residues" evidence="1">
    <location>
        <begin position="108"/>
        <end position="142"/>
    </location>
</feature>
<evidence type="ECO:0000313" key="3">
    <source>
        <dbReference type="EMBL" id="CAG9832330.1"/>
    </source>
</evidence>
<protein>
    <submittedName>
        <fullName evidence="3">Uncharacterized protein</fullName>
    </submittedName>
</protein>